<feature type="compositionally biased region" description="Low complexity" evidence="1">
    <location>
        <begin position="259"/>
        <end position="273"/>
    </location>
</feature>
<dbReference type="EMBL" id="JAFFHA010000008">
    <property type="protein sequence ID" value="KAK4651891.1"/>
    <property type="molecule type" value="Genomic_DNA"/>
</dbReference>
<feature type="compositionally biased region" description="Polar residues" evidence="1">
    <location>
        <begin position="7"/>
        <end position="16"/>
    </location>
</feature>
<accession>A0ABR0G811</accession>
<comment type="caution">
    <text evidence="2">The sequence shown here is derived from an EMBL/GenBank/DDBJ whole genome shotgun (WGS) entry which is preliminary data.</text>
</comment>
<proteinExistence type="predicted"/>
<evidence type="ECO:0000313" key="2">
    <source>
        <dbReference type="EMBL" id="KAK4651891.1"/>
    </source>
</evidence>
<name>A0ABR0G811_9PEZI</name>
<feature type="region of interest" description="Disordered" evidence="1">
    <location>
        <begin position="248"/>
        <end position="273"/>
    </location>
</feature>
<dbReference type="GeneID" id="87912244"/>
<dbReference type="PANTHER" id="PTHR38166">
    <property type="entry name" value="C2H2-TYPE DOMAIN-CONTAINING PROTEIN-RELATED"/>
    <property type="match status" value="1"/>
</dbReference>
<evidence type="ECO:0008006" key="4">
    <source>
        <dbReference type="Google" id="ProtNLM"/>
    </source>
</evidence>
<dbReference type="PANTHER" id="PTHR38166:SF1">
    <property type="entry name" value="C2H2-TYPE DOMAIN-CONTAINING PROTEIN"/>
    <property type="match status" value="1"/>
</dbReference>
<feature type="region of interest" description="Disordered" evidence="1">
    <location>
        <begin position="445"/>
        <end position="471"/>
    </location>
</feature>
<keyword evidence="3" id="KW-1185">Reference proteome</keyword>
<organism evidence="2 3">
    <name type="scientific">Podospora pseudocomata</name>
    <dbReference type="NCBI Taxonomy" id="2093779"/>
    <lineage>
        <taxon>Eukaryota</taxon>
        <taxon>Fungi</taxon>
        <taxon>Dikarya</taxon>
        <taxon>Ascomycota</taxon>
        <taxon>Pezizomycotina</taxon>
        <taxon>Sordariomycetes</taxon>
        <taxon>Sordariomycetidae</taxon>
        <taxon>Sordariales</taxon>
        <taxon>Podosporaceae</taxon>
        <taxon>Podospora</taxon>
    </lineage>
</organism>
<evidence type="ECO:0000313" key="3">
    <source>
        <dbReference type="Proteomes" id="UP001323405"/>
    </source>
</evidence>
<dbReference type="Proteomes" id="UP001323405">
    <property type="component" value="Unassembled WGS sequence"/>
</dbReference>
<gene>
    <name evidence="2" type="ORF">QC762_606500</name>
</gene>
<reference evidence="2 3" key="1">
    <citation type="journal article" date="2023" name="bioRxiv">
        <title>High-quality genome assemblies of four members of thePodospora anserinaspecies complex.</title>
        <authorList>
            <person name="Ament-Velasquez S.L."/>
            <person name="Vogan A.A."/>
            <person name="Wallerman O."/>
            <person name="Hartmann F."/>
            <person name="Gautier V."/>
            <person name="Silar P."/>
            <person name="Giraud T."/>
            <person name="Johannesson H."/>
        </authorList>
    </citation>
    <scope>NUCLEOTIDE SEQUENCE [LARGE SCALE GENOMIC DNA]</scope>
    <source>
        <strain evidence="2 3">CBS 415.72m</strain>
    </source>
</reference>
<sequence>MAMIANKATSDLSYEQTVRPKDRKRKRRCEIKNYDTDGDNDIPYLEQEDKAPGTGSSDISWSCPFWKRDPFHHMDCMSYKLRRIRDVKQHLMRKHYELPFYCPICQHKFSDIKERDHHIRQRTCTEDLKVRTDLPNTSIPPEKQELLRARLGGSDKEIWYQIWDILFEARTPPATPHQKTVIEEVVDVLQGFWSEHRLEIILDVTHGQDSYDEDADSIRAQLPGLMSTALSSLVRRVKEAVHKIDHCEPTSPATENYGTPVTSTPSNFTSTFPSKRHESFMKKKGQNDAHTRKLGRVCKEYMSMRKEIWQPLAARCEEKWNVVEMQCMSNGLKGIQSHARAYTKLVTPATSMMETSVCQPPATPPPQSFDNPQFEGFENFSPSQEVDGGLIQPFGAGHDPGFDMGSDGTSDFLQDWDSSIIFSLFPRGHGARLWNFGASSASAHSEGMQYPPLSNTTTSEGSFLKWDGGDG</sequence>
<protein>
    <recommendedName>
        <fullName evidence="4">C2H2-type domain-containing protein</fullName>
    </recommendedName>
</protein>
<feature type="compositionally biased region" description="Polar residues" evidence="1">
    <location>
        <begin position="452"/>
        <end position="461"/>
    </location>
</feature>
<dbReference type="RefSeq" id="XP_062740866.1">
    <property type="nucleotide sequence ID" value="XM_062892337.1"/>
</dbReference>
<feature type="region of interest" description="Disordered" evidence="1">
    <location>
        <begin position="1"/>
        <end position="57"/>
    </location>
</feature>
<evidence type="ECO:0000256" key="1">
    <source>
        <dbReference type="SAM" id="MobiDB-lite"/>
    </source>
</evidence>